<reference evidence="1 2" key="2">
    <citation type="submission" date="2018-11" db="EMBL/GenBank/DDBJ databases">
        <authorList>
            <consortium name="Pathogen Informatics"/>
        </authorList>
    </citation>
    <scope>NUCLEOTIDE SEQUENCE [LARGE SCALE GENOMIC DNA]</scope>
    <source>
        <strain evidence="1 2">Egypt</strain>
    </source>
</reference>
<sequence>MVEVIHKHLDHVKLWIELYDGMEQDIDAELPPAVIKWIFKGYEMTSDNPVCTIYKQLMKTCPEAKL</sequence>
<dbReference type="WBParaSite" id="ECPE_0001757201-mRNA-1">
    <property type="protein sequence ID" value="ECPE_0001757201-mRNA-1"/>
    <property type="gene ID" value="ECPE_0001757201"/>
</dbReference>
<dbReference type="EMBL" id="UZAN01069844">
    <property type="protein sequence ID" value="VDP94825.1"/>
    <property type="molecule type" value="Genomic_DNA"/>
</dbReference>
<evidence type="ECO:0000313" key="2">
    <source>
        <dbReference type="Proteomes" id="UP000272942"/>
    </source>
</evidence>
<evidence type="ECO:0000313" key="1">
    <source>
        <dbReference type="EMBL" id="VDP94825.1"/>
    </source>
</evidence>
<keyword evidence="2" id="KW-1185">Reference proteome</keyword>
<reference evidence="3" key="1">
    <citation type="submission" date="2016-06" db="UniProtKB">
        <authorList>
            <consortium name="WormBaseParasite"/>
        </authorList>
    </citation>
    <scope>IDENTIFICATION</scope>
</reference>
<dbReference type="InterPro" id="IPR027417">
    <property type="entry name" value="P-loop_NTPase"/>
</dbReference>
<dbReference type="Gene3D" id="3.40.50.300">
    <property type="entry name" value="P-loop containing nucleotide triphosphate hydrolases"/>
    <property type="match status" value="1"/>
</dbReference>
<proteinExistence type="predicted"/>
<dbReference type="Proteomes" id="UP000272942">
    <property type="component" value="Unassembled WGS sequence"/>
</dbReference>
<protein>
    <submittedName>
        <fullName evidence="3">Bet_v_1 domain-containing protein</fullName>
    </submittedName>
</protein>
<dbReference type="Pfam" id="PF17784">
    <property type="entry name" value="Sulfotransfer_4"/>
    <property type="match status" value="1"/>
</dbReference>
<evidence type="ECO:0000313" key="3">
    <source>
        <dbReference type="WBParaSite" id="ECPE_0001757201-mRNA-1"/>
    </source>
</evidence>
<gene>
    <name evidence="1" type="ORF">ECPE_LOCUS17527</name>
</gene>
<name>A0A183BE92_9TREM</name>
<dbReference type="InterPro" id="IPR040632">
    <property type="entry name" value="Sulfotransfer_4"/>
</dbReference>
<organism evidence="3">
    <name type="scientific">Echinostoma caproni</name>
    <dbReference type="NCBI Taxonomy" id="27848"/>
    <lineage>
        <taxon>Eukaryota</taxon>
        <taxon>Metazoa</taxon>
        <taxon>Spiralia</taxon>
        <taxon>Lophotrochozoa</taxon>
        <taxon>Platyhelminthes</taxon>
        <taxon>Trematoda</taxon>
        <taxon>Digenea</taxon>
        <taxon>Plagiorchiida</taxon>
        <taxon>Echinostomata</taxon>
        <taxon>Echinostomatoidea</taxon>
        <taxon>Echinostomatidae</taxon>
        <taxon>Echinostoma</taxon>
    </lineage>
</organism>
<dbReference type="OrthoDB" id="272681at2759"/>
<accession>A0A183BE92</accession>
<dbReference type="AlphaFoldDB" id="A0A183BE92"/>